<organism evidence="2">
    <name type="scientific">Homalodisca liturata</name>
    <dbReference type="NCBI Taxonomy" id="320908"/>
    <lineage>
        <taxon>Eukaryota</taxon>
        <taxon>Metazoa</taxon>
        <taxon>Ecdysozoa</taxon>
        <taxon>Arthropoda</taxon>
        <taxon>Hexapoda</taxon>
        <taxon>Insecta</taxon>
        <taxon>Pterygota</taxon>
        <taxon>Neoptera</taxon>
        <taxon>Paraneoptera</taxon>
        <taxon>Hemiptera</taxon>
        <taxon>Auchenorrhyncha</taxon>
        <taxon>Membracoidea</taxon>
        <taxon>Cicadellidae</taxon>
        <taxon>Cicadellinae</taxon>
        <taxon>Proconiini</taxon>
        <taxon>Homalodisca</taxon>
    </lineage>
</organism>
<evidence type="ECO:0000256" key="1">
    <source>
        <dbReference type="SAM" id="SignalP"/>
    </source>
</evidence>
<dbReference type="EMBL" id="GECU01001450">
    <property type="protein sequence ID" value="JAT06257.1"/>
    <property type="molecule type" value="Transcribed_RNA"/>
</dbReference>
<name>A0A1B6K484_9HEMI</name>
<sequence>MNFILPTIVITTFTISAVFAVEWGQPHVTFWSYYLIPESVCNITSNEDGTAEYVFLCHDDDFNLDLYSYLDDPRVILLFDECGEISGIRTCYIKTDIPKKAESQGVAFNYSYDDKGTFRSYTYWEIDVWCVDTLFASPETLAAGCRSTEESDLYVVLGNYTFTKLARSESDIENQGFTKQGCLNGMGQHYFYKMYTDTPCEELVGVMVLYDYGELIGVAYSPFGAFTSGHRVWFEEPNVPILKVISPNAPQCLYDWNTYFGISAIHIFMKKNPRETYCPY</sequence>
<feature type="signal peptide" evidence="1">
    <location>
        <begin position="1"/>
        <end position="20"/>
    </location>
</feature>
<proteinExistence type="predicted"/>
<reference evidence="2" key="1">
    <citation type="submission" date="2015-11" db="EMBL/GenBank/DDBJ databases">
        <title>De novo transcriptome assembly of four potential Pierce s Disease insect vectors from Arizona vineyards.</title>
        <authorList>
            <person name="Tassone E.E."/>
        </authorList>
    </citation>
    <scope>NUCLEOTIDE SEQUENCE</scope>
</reference>
<accession>A0A1B6K484</accession>
<gene>
    <name evidence="2" type="ORF">g.31014</name>
</gene>
<feature type="chain" id="PRO_5008586274" evidence="1">
    <location>
        <begin position="21"/>
        <end position="280"/>
    </location>
</feature>
<protein>
    <submittedName>
        <fullName evidence="2">Uncharacterized protein</fullName>
    </submittedName>
</protein>
<keyword evidence="1" id="KW-0732">Signal</keyword>
<dbReference type="AlphaFoldDB" id="A0A1B6K484"/>
<evidence type="ECO:0000313" key="2">
    <source>
        <dbReference type="EMBL" id="JAT06257.1"/>
    </source>
</evidence>